<dbReference type="AlphaFoldDB" id="A0A348AJQ0"/>
<dbReference type="InterPro" id="IPR036890">
    <property type="entry name" value="HATPase_C_sf"/>
</dbReference>
<dbReference type="Gene3D" id="3.30.565.10">
    <property type="entry name" value="Histidine kinase-like ATPase, C-terminal domain"/>
    <property type="match status" value="1"/>
</dbReference>
<keyword evidence="12" id="KW-0902">Two-component regulatory system</keyword>
<feature type="transmembrane region" description="Helical" evidence="14">
    <location>
        <begin position="170"/>
        <end position="189"/>
    </location>
</feature>
<evidence type="ECO:0000313" key="18">
    <source>
        <dbReference type="Proteomes" id="UP000276437"/>
    </source>
</evidence>
<dbReference type="Pfam" id="PF02518">
    <property type="entry name" value="HATPase_c"/>
    <property type="match status" value="1"/>
</dbReference>
<gene>
    <name evidence="17" type="primary">baeS_2</name>
    <name evidence="17" type="ORF">MAMMFC1_01970</name>
</gene>
<keyword evidence="11 14" id="KW-1133">Transmembrane helix</keyword>
<evidence type="ECO:0000256" key="10">
    <source>
        <dbReference type="ARBA" id="ARBA00022840"/>
    </source>
</evidence>
<evidence type="ECO:0000256" key="12">
    <source>
        <dbReference type="ARBA" id="ARBA00023012"/>
    </source>
</evidence>
<dbReference type="PROSITE" id="PS50109">
    <property type="entry name" value="HIS_KIN"/>
    <property type="match status" value="1"/>
</dbReference>
<keyword evidence="10" id="KW-0067">ATP-binding</keyword>
<dbReference type="SUPFAM" id="SSF55874">
    <property type="entry name" value="ATPase domain of HSP90 chaperone/DNA topoisomerase II/histidine kinase"/>
    <property type="match status" value="1"/>
</dbReference>
<comment type="catalytic activity">
    <reaction evidence="1">
        <text>ATP + protein L-histidine = ADP + protein N-phospho-L-histidine.</text>
        <dbReference type="EC" id="2.7.13.3"/>
    </reaction>
</comment>
<feature type="domain" description="Histidine kinase" evidence="15">
    <location>
        <begin position="251"/>
        <end position="469"/>
    </location>
</feature>
<keyword evidence="4" id="KW-1003">Cell membrane</keyword>
<organism evidence="17 18">
    <name type="scientific">Methylomusa anaerophila</name>
    <dbReference type="NCBI Taxonomy" id="1930071"/>
    <lineage>
        <taxon>Bacteria</taxon>
        <taxon>Bacillati</taxon>
        <taxon>Bacillota</taxon>
        <taxon>Negativicutes</taxon>
        <taxon>Selenomonadales</taxon>
        <taxon>Sporomusaceae</taxon>
        <taxon>Methylomusa</taxon>
    </lineage>
</organism>
<evidence type="ECO:0000313" key="17">
    <source>
        <dbReference type="EMBL" id="BBB91298.1"/>
    </source>
</evidence>
<comment type="subcellular location">
    <subcellularLocation>
        <location evidence="2">Cell membrane</location>
        <topology evidence="2">Multi-pass membrane protein</topology>
    </subcellularLocation>
</comment>
<dbReference type="CDD" id="cd00075">
    <property type="entry name" value="HATPase"/>
    <property type="match status" value="1"/>
</dbReference>
<dbReference type="KEGG" id="mana:MAMMFC1_01970"/>
<dbReference type="PANTHER" id="PTHR45528:SF1">
    <property type="entry name" value="SENSOR HISTIDINE KINASE CPXA"/>
    <property type="match status" value="1"/>
</dbReference>
<dbReference type="FunFam" id="3.30.565.10:FF:000006">
    <property type="entry name" value="Sensor histidine kinase WalK"/>
    <property type="match status" value="1"/>
</dbReference>
<evidence type="ECO:0000256" key="6">
    <source>
        <dbReference type="ARBA" id="ARBA00022679"/>
    </source>
</evidence>
<evidence type="ECO:0000256" key="13">
    <source>
        <dbReference type="ARBA" id="ARBA00023136"/>
    </source>
</evidence>
<name>A0A348AJQ0_9FIRM</name>
<dbReference type="CDD" id="cd00082">
    <property type="entry name" value="HisKA"/>
    <property type="match status" value="1"/>
</dbReference>
<keyword evidence="9 17" id="KW-0418">Kinase</keyword>
<evidence type="ECO:0000256" key="2">
    <source>
        <dbReference type="ARBA" id="ARBA00004651"/>
    </source>
</evidence>
<sequence length="469" mass="51521">MTRTIFGKILLSHIAVILISTITLGVLTSYLVQNHLLKSKRHDLLTQGSAAVGIINPIMAEGRKPADDLLNRMSDMTGGMMWLMDRDGSVIAGQPPQHWSEQQIESLAELWDMADWSTGGGTQVILRPRKRGNTAIIVALPVQSANSSAALFLYSPIIGVKRNALVIEQLLLYSLIAGVLATVVIGYFLSRSITRPIGDISRTAVRFAKGDYTSRTNATSQDEIGRLGQTFNSMAEELARAEHNRRDFLSNVSHELKTPVASIQALAETILDGLATHPEQRQRYLESIVGETRRISRLINDLLELSQLDAGELSVIRQQLNLGAALTREADKIGPFLTKRELQLILNLPSQEIYAWADPDRFSQVMSNLLTNAVRYASPATPLTISLSQIGNKAEISVSNQGPGISPSDLPRIWERFYRVEKSRTRADGGTGLGLAITKKLVEAMNGEVSAESIPNQATTFRFTLPTEK</sequence>
<dbReference type="OrthoDB" id="9786919at2"/>
<dbReference type="GO" id="GO:0005524">
    <property type="term" value="F:ATP binding"/>
    <property type="evidence" value="ECO:0007669"/>
    <property type="project" value="UniProtKB-KW"/>
</dbReference>
<dbReference type="PANTHER" id="PTHR45528">
    <property type="entry name" value="SENSOR HISTIDINE KINASE CPXA"/>
    <property type="match status" value="1"/>
</dbReference>
<dbReference type="InterPro" id="IPR003661">
    <property type="entry name" value="HisK_dim/P_dom"/>
</dbReference>
<proteinExistence type="predicted"/>
<feature type="domain" description="HAMP" evidence="16">
    <location>
        <begin position="191"/>
        <end position="243"/>
    </location>
</feature>
<keyword evidence="18" id="KW-1185">Reference proteome</keyword>
<evidence type="ECO:0000259" key="16">
    <source>
        <dbReference type="PROSITE" id="PS50885"/>
    </source>
</evidence>
<keyword evidence="6 17" id="KW-0808">Transferase</keyword>
<dbReference type="InterPro" id="IPR004358">
    <property type="entry name" value="Sig_transdc_His_kin-like_C"/>
</dbReference>
<keyword evidence="8" id="KW-0547">Nucleotide-binding</keyword>
<dbReference type="Proteomes" id="UP000276437">
    <property type="component" value="Chromosome"/>
</dbReference>
<dbReference type="CDD" id="cd06225">
    <property type="entry name" value="HAMP"/>
    <property type="match status" value="1"/>
</dbReference>
<dbReference type="SMART" id="SM00304">
    <property type="entry name" value="HAMP"/>
    <property type="match status" value="1"/>
</dbReference>
<evidence type="ECO:0000256" key="14">
    <source>
        <dbReference type="SAM" id="Phobius"/>
    </source>
</evidence>
<dbReference type="GO" id="GO:0005886">
    <property type="term" value="C:plasma membrane"/>
    <property type="evidence" value="ECO:0007669"/>
    <property type="project" value="UniProtKB-SubCell"/>
</dbReference>
<dbReference type="RefSeq" id="WP_126308335.1">
    <property type="nucleotide sequence ID" value="NZ_AP018449.1"/>
</dbReference>
<dbReference type="SMART" id="SM00387">
    <property type="entry name" value="HATPase_c"/>
    <property type="match status" value="1"/>
</dbReference>
<dbReference type="InterPro" id="IPR003660">
    <property type="entry name" value="HAMP_dom"/>
</dbReference>
<evidence type="ECO:0000256" key="8">
    <source>
        <dbReference type="ARBA" id="ARBA00022741"/>
    </source>
</evidence>
<keyword evidence="7 14" id="KW-0812">Transmembrane</keyword>
<reference evidence="17 18" key="1">
    <citation type="journal article" date="2018" name="Int. J. Syst. Evol. Microbiol.">
        <title>Methylomusa anaerophila gen. nov., sp. nov., an anaerobic methanol-utilizing bacterium isolated from a microbial fuel cell.</title>
        <authorList>
            <person name="Amano N."/>
            <person name="Yamamuro A."/>
            <person name="Miyahara M."/>
            <person name="Kouzuma A."/>
            <person name="Abe T."/>
            <person name="Watanabe K."/>
        </authorList>
    </citation>
    <scope>NUCLEOTIDE SEQUENCE [LARGE SCALE GENOMIC DNA]</scope>
    <source>
        <strain evidence="17 18">MMFC1</strain>
    </source>
</reference>
<dbReference type="InterPro" id="IPR003594">
    <property type="entry name" value="HATPase_dom"/>
</dbReference>
<dbReference type="InterPro" id="IPR050398">
    <property type="entry name" value="HssS/ArlS-like"/>
</dbReference>
<dbReference type="PROSITE" id="PS50885">
    <property type="entry name" value="HAMP"/>
    <property type="match status" value="1"/>
</dbReference>
<dbReference type="Pfam" id="PF00512">
    <property type="entry name" value="HisKA"/>
    <property type="match status" value="1"/>
</dbReference>
<dbReference type="InterPro" id="IPR005467">
    <property type="entry name" value="His_kinase_dom"/>
</dbReference>
<evidence type="ECO:0000256" key="1">
    <source>
        <dbReference type="ARBA" id="ARBA00000085"/>
    </source>
</evidence>
<evidence type="ECO:0000256" key="9">
    <source>
        <dbReference type="ARBA" id="ARBA00022777"/>
    </source>
</evidence>
<evidence type="ECO:0000256" key="7">
    <source>
        <dbReference type="ARBA" id="ARBA00022692"/>
    </source>
</evidence>
<dbReference type="Gene3D" id="6.10.340.10">
    <property type="match status" value="1"/>
</dbReference>
<dbReference type="Pfam" id="PF00672">
    <property type="entry name" value="HAMP"/>
    <property type="match status" value="1"/>
</dbReference>
<dbReference type="SMART" id="SM00388">
    <property type="entry name" value="HisKA"/>
    <property type="match status" value="1"/>
</dbReference>
<dbReference type="EMBL" id="AP018449">
    <property type="protein sequence ID" value="BBB91298.1"/>
    <property type="molecule type" value="Genomic_DNA"/>
</dbReference>
<evidence type="ECO:0000256" key="11">
    <source>
        <dbReference type="ARBA" id="ARBA00022989"/>
    </source>
</evidence>
<feature type="transmembrane region" description="Helical" evidence="14">
    <location>
        <begin position="12"/>
        <end position="32"/>
    </location>
</feature>
<dbReference type="EC" id="2.7.13.3" evidence="3"/>
<dbReference type="SUPFAM" id="SSF47384">
    <property type="entry name" value="Homodimeric domain of signal transducing histidine kinase"/>
    <property type="match status" value="1"/>
</dbReference>
<evidence type="ECO:0000256" key="3">
    <source>
        <dbReference type="ARBA" id="ARBA00012438"/>
    </source>
</evidence>
<dbReference type="FunFam" id="1.10.287.130:FF:000001">
    <property type="entry name" value="Two-component sensor histidine kinase"/>
    <property type="match status" value="1"/>
</dbReference>
<dbReference type="InterPro" id="IPR036097">
    <property type="entry name" value="HisK_dim/P_sf"/>
</dbReference>
<keyword evidence="13 14" id="KW-0472">Membrane</keyword>
<dbReference type="SUPFAM" id="SSF158472">
    <property type="entry name" value="HAMP domain-like"/>
    <property type="match status" value="1"/>
</dbReference>
<evidence type="ECO:0000256" key="5">
    <source>
        <dbReference type="ARBA" id="ARBA00022553"/>
    </source>
</evidence>
<evidence type="ECO:0000259" key="15">
    <source>
        <dbReference type="PROSITE" id="PS50109"/>
    </source>
</evidence>
<keyword evidence="5" id="KW-0597">Phosphoprotein</keyword>
<dbReference type="PRINTS" id="PR00344">
    <property type="entry name" value="BCTRLSENSOR"/>
</dbReference>
<evidence type="ECO:0000256" key="4">
    <source>
        <dbReference type="ARBA" id="ARBA00022475"/>
    </source>
</evidence>
<accession>A0A348AJQ0</accession>
<protein>
    <recommendedName>
        <fullName evidence="3">histidine kinase</fullName>
        <ecNumber evidence="3">2.7.13.3</ecNumber>
    </recommendedName>
</protein>
<dbReference type="Gene3D" id="1.10.287.130">
    <property type="match status" value="1"/>
</dbReference>
<dbReference type="GO" id="GO:0000155">
    <property type="term" value="F:phosphorelay sensor kinase activity"/>
    <property type="evidence" value="ECO:0007669"/>
    <property type="project" value="InterPro"/>
</dbReference>